<name>A0AAV5FZ64_ELECO</name>
<reference evidence="2" key="2">
    <citation type="submission" date="2021-12" db="EMBL/GenBank/DDBJ databases">
        <title>Resequencing data analysis of finger millet.</title>
        <authorList>
            <person name="Hatakeyama M."/>
            <person name="Aluri S."/>
            <person name="Balachadran M.T."/>
            <person name="Sivarajan S.R."/>
            <person name="Poveda L."/>
            <person name="Shimizu-Inatsugi R."/>
            <person name="Schlapbach R."/>
            <person name="Sreeman S.M."/>
            <person name="Shimizu K.K."/>
        </authorList>
    </citation>
    <scope>NUCLEOTIDE SEQUENCE</scope>
</reference>
<reference evidence="2" key="1">
    <citation type="journal article" date="2018" name="DNA Res.">
        <title>Multiple hybrid de novo genome assembly of finger millet, an orphan allotetraploid crop.</title>
        <authorList>
            <person name="Hatakeyama M."/>
            <person name="Aluri S."/>
            <person name="Balachadran M.T."/>
            <person name="Sivarajan S.R."/>
            <person name="Patrignani A."/>
            <person name="Gruter S."/>
            <person name="Poveda L."/>
            <person name="Shimizu-Inatsugi R."/>
            <person name="Baeten J."/>
            <person name="Francoijs K.J."/>
            <person name="Nataraja K.N."/>
            <person name="Reddy Y.A.N."/>
            <person name="Phadnis S."/>
            <person name="Ravikumar R.L."/>
            <person name="Schlapbach R."/>
            <person name="Sreeman S.M."/>
            <person name="Shimizu K.K."/>
        </authorList>
    </citation>
    <scope>NUCLEOTIDE SEQUENCE</scope>
</reference>
<sequence>MDDGEAKMASNHHHHLIDISPDMADAGGERDDVCNGGEDARRTKWLRKLTSATVNTAVLRDLISRTPMLWYLGERSGTILRPRTRGPHVQALHAVRAVAIGPFHRGDQQRGLPFPDDAKLPFMRYLQDQCGLKVERYVAALAAERDSLRDEFAVDDDETVAEATNMLLDDEERFLEMLLLDSCFVLVVSMMLSKAGTGAEADSVARAASINREYFILHMAVAQHADDIKLDMLVLENQIPLAAVKLLAASCSGLQVQNNSVEDLVLGCFDDICPTKRRAPEACPSASNESFHHVLHLFHWSRVPRGKYCILSTPLKLLRIKKESERLFPCYTELRRSAVWFRSSSSGSDFDMWFWRHPASPVAVMAVPRFHVTDHTAAVLHNLLAFEKHFSWATADWCTSAPRSCSDAAARRGSAPTGSHGGPGPFRTAGALRRACSDDAQAALARGTCRRCSTGRSRAPRSRRSLPFVPPLLQTGLHHVGLLPDPRRSLEST</sequence>
<dbReference type="PANTHER" id="PTHR31549">
    <property type="entry name" value="PROTEIN, PUTATIVE (DUF247)-RELATED-RELATED"/>
    <property type="match status" value="1"/>
</dbReference>
<proteinExistence type="predicted"/>
<dbReference type="AlphaFoldDB" id="A0AAV5FZ64"/>
<comment type="caution">
    <text evidence="2">The sequence shown here is derived from an EMBL/GenBank/DDBJ whole genome shotgun (WGS) entry which is preliminary data.</text>
</comment>
<dbReference type="PANTHER" id="PTHR31549:SF4">
    <property type="entry name" value="OS09G0255900 PROTEIN"/>
    <property type="match status" value="1"/>
</dbReference>
<dbReference type="EMBL" id="BQKI01000115">
    <property type="protein sequence ID" value="GJN40346.1"/>
    <property type="molecule type" value="Genomic_DNA"/>
</dbReference>
<gene>
    <name evidence="2" type="primary">gb29551</name>
    <name evidence="2" type="ORF">PR202_gb29551</name>
</gene>
<feature type="region of interest" description="Disordered" evidence="1">
    <location>
        <begin position="1"/>
        <end position="24"/>
    </location>
</feature>
<protein>
    <submittedName>
        <fullName evidence="2">Uncharacterized protein</fullName>
    </submittedName>
</protein>
<evidence type="ECO:0000256" key="1">
    <source>
        <dbReference type="SAM" id="MobiDB-lite"/>
    </source>
</evidence>
<dbReference type="InterPro" id="IPR004158">
    <property type="entry name" value="DUF247_pln"/>
</dbReference>
<dbReference type="Proteomes" id="UP001054889">
    <property type="component" value="Unassembled WGS sequence"/>
</dbReference>
<dbReference type="Pfam" id="PF03140">
    <property type="entry name" value="DUF247"/>
    <property type="match status" value="1"/>
</dbReference>
<accession>A0AAV5FZ64</accession>
<keyword evidence="3" id="KW-1185">Reference proteome</keyword>
<organism evidence="2 3">
    <name type="scientific">Eleusine coracana subsp. coracana</name>
    <dbReference type="NCBI Taxonomy" id="191504"/>
    <lineage>
        <taxon>Eukaryota</taxon>
        <taxon>Viridiplantae</taxon>
        <taxon>Streptophyta</taxon>
        <taxon>Embryophyta</taxon>
        <taxon>Tracheophyta</taxon>
        <taxon>Spermatophyta</taxon>
        <taxon>Magnoliopsida</taxon>
        <taxon>Liliopsida</taxon>
        <taxon>Poales</taxon>
        <taxon>Poaceae</taxon>
        <taxon>PACMAD clade</taxon>
        <taxon>Chloridoideae</taxon>
        <taxon>Cynodonteae</taxon>
        <taxon>Eleusininae</taxon>
        <taxon>Eleusine</taxon>
    </lineage>
</organism>
<evidence type="ECO:0000313" key="2">
    <source>
        <dbReference type="EMBL" id="GJN40346.1"/>
    </source>
</evidence>
<evidence type="ECO:0000313" key="3">
    <source>
        <dbReference type="Proteomes" id="UP001054889"/>
    </source>
</evidence>